<feature type="compositionally biased region" description="Low complexity" evidence="2">
    <location>
        <begin position="8"/>
        <end position="20"/>
    </location>
</feature>
<dbReference type="EMBL" id="KV442116">
    <property type="protein sequence ID" value="OAQ23522.1"/>
    <property type="molecule type" value="Genomic_DNA"/>
</dbReference>
<keyword evidence="4" id="KW-1185">Reference proteome</keyword>
<keyword evidence="1" id="KW-0819">tRNA processing</keyword>
<protein>
    <submittedName>
        <fullName evidence="3">Uncharacterized protein</fullName>
    </submittedName>
</protein>
<dbReference type="Gene3D" id="3.30.70.3250">
    <property type="entry name" value="Ribonuclease P, Pop5 subunit"/>
    <property type="match status" value="1"/>
</dbReference>
<gene>
    <name evidence="3" type="ORF">K457DRAFT_24968</name>
</gene>
<proteinExistence type="predicted"/>
<reference evidence="3 4" key="1">
    <citation type="submission" date="2016-05" db="EMBL/GenBank/DDBJ databases">
        <title>Genome sequencing reveals origins of a unique bacterial endosymbiosis in the earliest lineages of terrestrial Fungi.</title>
        <authorList>
            <consortium name="DOE Joint Genome Institute"/>
            <person name="Uehling J."/>
            <person name="Gryganskyi A."/>
            <person name="Hameed K."/>
            <person name="Tschaplinski T."/>
            <person name="Misztal P."/>
            <person name="Wu S."/>
            <person name="Desiro A."/>
            <person name="Vande Pol N."/>
            <person name="Du Z.-Y."/>
            <person name="Zienkiewicz A."/>
            <person name="Zienkiewicz K."/>
            <person name="Morin E."/>
            <person name="Tisserant E."/>
            <person name="Splivallo R."/>
            <person name="Hainaut M."/>
            <person name="Henrissat B."/>
            <person name="Ohm R."/>
            <person name="Kuo A."/>
            <person name="Yan J."/>
            <person name="Lipzen A."/>
            <person name="Nolan M."/>
            <person name="Labutti K."/>
            <person name="Barry K."/>
            <person name="Goldstein A."/>
            <person name="Labbe J."/>
            <person name="Schadt C."/>
            <person name="Tuskan G."/>
            <person name="Grigoriev I."/>
            <person name="Martin F."/>
            <person name="Vilgalys R."/>
            <person name="Bonito G."/>
        </authorList>
    </citation>
    <scope>NUCLEOTIDE SEQUENCE [LARGE SCALE GENOMIC DNA]</scope>
    <source>
        <strain evidence="3 4">AG-77</strain>
    </source>
</reference>
<evidence type="ECO:0000256" key="2">
    <source>
        <dbReference type="SAM" id="MobiDB-lite"/>
    </source>
</evidence>
<organism evidence="3 4">
    <name type="scientific">Linnemannia elongata AG-77</name>
    <dbReference type="NCBI Taxonomy" id="1314771"/>
    <lineage>
        <taxon>Eukaryota</taxon>
        <taxon>Fungi</taxon>
        <taxon>Fungi incertae sedis</taxon>
        <taxon>Mucoromycota</taxon>
        <taxon>Mortierellomycotina</taxon>
        <taxon>Mortierellomycetes</taxon>
        <taxon>Mortierellales</taxon>
        <taxon>Mortierellaceae</taxon>
        <taxon>Linnemannia</taxon>
    </lineage>
</organism>
<dbReference type="GO" id="GO:1990904">
    <property type="term" value="C:ribonucleoprotein complex"/>
    <property type="evidence" value="ECO:0007669"/>
    <property type="project" value="UniProtKB-ARBA"/>
</dbReference>
<evidence type="ECO:0000313" key="4">
    <source>
        <dbReference type="Proteomes" id="UP000078512"/>
    </source>
</evidence>
<feature type="region of interest" description="Disordered" evidence="2">
    <location>
        <begin position="1"/>
        <end position="20"/>
    </location>
</feature>
<name>A0A197JEE9_9FUNG</name>
<evidence type="ECO:0000256" key="1">
    <source>
        <dbReference type="ARBA" id="ARBA00022694"/>
    </source>
</evidence>
<accession>A0A197JEE9</accession>
<dbReference type="AlphaFoldDB" id="A0A197JEE9"/>
<dbReference type="Proteomes" id="UP000078512">
    <property type="component" value="Unassembled WGS sequence"/>
</dbReference>
<dbReference type="InterPro" id="IPR038085">
    <property type="entry name" value="Rnp2-like_sf"/>
</dbReference>
<dbReference type="GO" id="GO:1902555">
    <property type="term" value="C:endoribonuclease complex"/>
    <property type="evidence" value="ECO:0007669"/>
    <property type="project" value="UniProtKB-ARBA"/>
</dbReference>
<sequence>MDMDIDNTASATTRTKLTSSATTTAPTVLTRLCDTQSESFYIYLTVEMEPQGHSQPSGNQQHQLSILTFRKMLSSAVQDLFGSAMGGGINIDILGFWTTASQDPYNRLLRSPSSNIPASNTEEKNISKVSVTPTYSTTTAASSVLRCHSLDVNQLWSSLTLFNTLVDDFEARFEVRYVASTLMGLQANSRQLKWPA</sequence>
<evidence type="ECO:0000313" key="3">
    <source>
        <dbReference type="EMBL" id="OAQ23522.1"/>
    </source>
</evidence>
<dbReference type="OrthoDB" id="2419997at2759"/>
<dbReference type="GO" id="GO:0008033">
    <property type="term" value="P:tRNA processing"/>
    <property type="evidence" value="ECO:0007669"/>
    <property type="project" value="UniProtKB-KW"/>
</dbReference>